<dbReference type="Gene3D" id="3.20.20.30">
    <property type="entry name" value="Luciferase-like domain"/>
    <property type="match status" value="1"/>
</dbReference>
<dbReference type="OrthoDB" id="7054907at2"/>
<dbReference type="PANTHER" id="PTHR43244:SF1">
    <property type="entry name" value="5,10-METHYLENETETRAHYDROMETHANOPTERIN REDUCTASE"/>
    <property type="match status" value="1"/>
</dbReference>
<dbReference type="eggNOG" id="COG2141">
    <property type="taxonomic scope" value="Bacteria"/>
</dbReference>
<keyword evidence="3" id="KW-1185">Reference proteome</keyword>
<dbReference type="InterPro" id="IPR011251">
    <property type="entry name" value="Luciferase-like_dom"/>
</dbReference>
<organism evidence="2 3">
    <name type="scientific">Mycolicibacterium hassiacum (strain DSM 44199 / CIP 105218 / JCM 12690 / 3849)</name>
    <name type="common">Mycobacterium hassiacum</name>
    <dbReference type="NCBI Taxonomy" id="1122247"/>
    <lineage>
        <taxon>Bacteria</taxon>
        <taxon>Bacillati</taxon>
        <taxon>Actinomycetota</taxon>
        <taxon>Actinomycetes</taxon>
        <taxon>Mycobacteriales</taxon>
        <taxon>Mycobacteriaceae</taxon>
        <taxon>Mycolicibacterium</taxon>
    </lineage>
</organism>
<dbReference type="PANTHER" id="PTHR43244">
    <property type="match status" value="1"/>
</dbReference>
<protein>
    <submittedName>
        <fullName evidence="2">F420-dependent oxidoreductase family protein</fullName>
        <ecNumber evidence="2">1.-.-.-</ecNumber>
    </submittedName>
</protein>
<name>K5BDH2_MYCHD</name>
<keyword evidence="1 2" id="KW-0560">Oxidoreductase</keyword>
<evidence type="ECO:0000256" key="1">
    <source>
        <dbReference type="ARBA" id="ARBA00023002"/>
    </source>
</evidence>
<dbReference type="InterPro" id="IPR019910">
    <property type="entry name" value="Lucif-like_OxRdtase_MSMEG_4879"/>
</dbReference>
<evidence type="ECO:0000313" key="2">
    <source>
        <dbReference type="EMBL" id="EKF22192.1"/>
    </source>
</evidence>
<dbReference type="EC" id="1.-.-.-" evidence="2"/>
<dbReference type="SUPFAM" id="SSF51679">
    <property type="entry name" value="Bacterial luciferase-like"/>
    <property type="match status" value="1"/>
</dbReference>
<gene>
    <name evidence="2" type="ORF">C731_3679</name>
</gene>
<dbReference type="CDD" id="cd01097">
    <property type="entry name" value="Tetrahydromethanopterin_reductase"/>
    <property type="match status" value="1"/>
</dbReference>
<sequence length="308" mass="32658">MPTGVFLFPHASATNVVDDVIASARAAYDAGVRQVWLAQQLVPDAIGLAGLIGNAVPGLGVGTSVVPINPRHPLIIAAQAQTAQAAAHGNFSLGLGLGAHAVETEAFGYAWPNTVQRLREHLTVLRTIFETGEVDFHGEEISAVSNWPVRIAGGTPIPVYVAAMGPKALRITGELADGTMPFLAGPRTLREFIVPTITEAAERTGRPAPRIIAAVPTLVHDDLDAARVIATERLAFYQAIPSYQKVIAREGLDGPVTELAALGKPDAVTERVREYRDAGATDIILNPLRTEPGDLEALWEVARNIDAT</sequence>
<dbReference type="Proteomes" id="UP000006265">
    <property type="component" value="Unassembled WGS sequence"/>
</dbReference>
<dbReference type="InterPro" id="IPR050564">
    <property type="entry name" value="F420-G6PD/mer"/>
</dbReference>
<dbReference type="NCBIfam" id="TIGR03564">
    <property type="entry name" value="F420_MSMEG_4879"/>
    <property type="match status" value="1"/>
</dbReference>
<dbReference type="GO" id="GO:0016705">
    <property type="term" value="F:oxidoreductase activity, acting on paired donors, with incorporation or reduction of molecular oxygen"/>
    <property type="evidence" value="ECO:0007669"/>
    <property type="project" value="InterPro"/>
</dbReference>
<dbReference type="AlphaFoldDB" id="K5BDH2"/>
<dbReference type="RefSeq" id="WP_005630169.1">
    <property type="nucleotide sequence ID" value="NZ_AMRA01000102.1"/>
</dbReference>
<evidence type="ECO:0000313" key="3">
    <source>
        <dbReference type="Proteomes" id="UP000006265"/>
    </source>
</evidence>
<dbReference type="InterPro" id="IPR036661">
    <property type="entry name" value="Luciferase-like_sf"/>
</dbReference>
<dbReference type="Pfam" id="PF00296">
    <property type="entry name" value="Bac_luciferase"/>
    <property type="match status" value="1"/>
</dbReference>
<comment type="caution">
    <text evidence="2">The sequence shown here is derived from an EMBL/GenBank/DDBJ whole genome shotgun (WGS) entry which is preliminary data.</text>
</comment>
<accession>K5BDH2</accession>
<proteinExistence type="predicted"/>
<reference evidence="2 3" key="1">
    <citation type="journal article" date="2012" name="J. Bacteriol.">
        <title>Genome sequence of Mycobacterium hassiacum DSM 44199, a rare source of heat-stable mycobacterial proteins.</title>
        <authorList>
            <person name="Tiago I."/>
            <person name="Maranha A."/>
            <person name="Mendes V."/>
            <person name="Alarico S."/>
            <person name="Moynihan P.J."/>
            <person name="Clarke A.J."/>
            <person name="Macedo-Ribeiro S."/>
            <person name="Pereira P.J."/>
            <person name="Empadinhas N."/>
        </authorList>
    </citation>
    <scope>NUCLEOTIDE SEQUENCE [LARGE SCALE GENOMIC DNA]</scope>
    <source>
        <strain evidence="3">DSM 44199 / CIP 105218 / JCM 12690 / 3849</strain>
    </source>
</reference>
<dbReference type="PATRIC" id="fig|1122247.3.peg.3529"/>
<dbReference type="STRING" id="1122247.GCA_000379865_02820"/>
<dbReference type="EMBL" id="AMRA01000102">
    <property type="protein sequence ID" value="EKF22192.1"/>
    <property type="molecule type" value="Genomic_DNA"/>
</dbReference>